<evidence type="ECO:0000313" key="2">
    <source>
        <dbReference type="Proteomes" id="UP001163223"/>
    </source>
</evidence>
<keyword evidence="2" id="KW-1185">Reference proteome</keyword>
<protein>
    <submittedName>
        <fullName evidence="1">Uncharacterized protein</fullName>
    </submittedName>
</protein>
<dbReference type="Proteomes" id="UP001163223">
    <property type="component" value="Chromosome"/>
</dbReference>
<gene>
    <name evidence="1" type="ORF">OXU80_13065</name>
</gene>
<proteinExistence type="predicted"/>
<evidence type="ECO:0000313" key="1">
    <source>
        <dbReference type="EMBL" id="WAJ31071.1"/>
    </source>
</evidence>
<organism evidence="1 2">
    <name type="scientific">Antarcticirhabdus aurantiaca</name>
    <dbReference type="NCBI Taxonomy" id="2606717"/>
    <lineage>
        <taxon>Bacteria</taxon>
        <taxon>Pseudomonadati</taxon>
        <taxon>Pseudomonadota</taxon>
        <taxon>Alphaproteobacteria</taxon>
        <taxon>Hyphomicrobiales</taxon>
        <taxon>Aurantimonadaceae</taxon>
        <taxon>Antarcticirhabdus</taxon>
    </lineage>
</organism>
<accession>A0ACD4NWC3</accession>
<name>A0ACD4NWC3_9HYPH</name>
<sequence>MKHSPRSRGPEPETIERRHDALLVLDVDEVVLEFIGPFDALLRENGARLHFESFRLTGNARSLATGEAIGGGVLEGFTQRIYAEQAQRQPVVRGAAEALARLAARADIVFLTAMTPSFYDARRALLDSAGLHFPMIATERSKGGVVDELMKARSGPAVFVDDLPPNLLAVHRSAPAARLVHLMAHEGFRPHLPPLPPGAFAARDWPHAEAMLAELLAGREPTMSEPEKAPDR</sequence>
<dbReference type="EMBL" id="CP113520">
    <property type="protein sequence ID" value="WAJ31071.1"/>
    <property type="molecule type" value="Genomic_DNA"/>
</dbReference>
<reference evidence="1" key="1">
    <citation type="submission" date="2022-11" db="EMBL/GenBank/DDBJ databases">
        <title>beta-Carotene-producing bacterium, Jeongeuplla avenae sp. nov., alleviates the salt stress of Arabidopsis seedlings.</title>
        <authorList>
            <person name="Jiang L."/>
            <person name="Lee J."/>
        </authorList>
    </citation>
    <scope>NUCLEOTIDE SEQUENCE</scope>
    <source>
        <strain evidence="1">DY_R2A_6</strain>
    </source>
</reference>